<proteinExistence type="predicted"/>
<feature type="region of interest" description="Disordered" evidence="1">
    <location>
        <begin position="1"/>
        <end position="61"/>
    </location>
</feature>
<evidence type="ECO:0000256" key="1">
    <source>
        <dbReference type="SAM" id="MobiDB-lite"/>
    </source>
</evidence>
<protein>
    <submittedName>
        <fullName evidence="2">Uncharacterized protein</fullName>
    </submittedName>
</protein>
<evidence type="ECO:0000313" key="3">
    <source>
        <dbReference type="Proteomes" id="UP001166191"/>
    </source>
</evidence>
<dbReference type="Proteomes" id="UP001166191">
    <property type="component" value="Unassembled WGS sequence"/>
</dbReference>
<gene>
    <name evidence="2" type="ORF">KNW02_19800</name>
</gene>
<organism evidence="2 3">
    <name type="scientific">Paracoccus marinaquae</name>
    <dbReference type="NCBI Taxonomy" id="2841926"/>
    <lineage>
        <taxon>Bacteria</taxon>
        <taxon>Pseudomonadati</taxon>
        <taxon>Pseudomonadota</taxon>
        <taxon>Alphaproteobacteria</taxon>
        <taxon>Rhodobacterales</taxon>
        <taxon>Paracoccaceae</taxon>
        <taxon>Paracoccus</taxon>
    </lineage>
</organism>
<keyword evidence="3" id="KW-1185">Reference proteome</keyword>
<feature type="non-terminal residue" evidence="2">
    <location>
        <position position="1"/>
    </location>
</feature>
<dbReference type="RefSeq" id="WP_216034908.1">
    <property type="nucleotide sequence ID" value="NZ_JAHKNG010000076.1"/>
</dbReference>
<name>A0ABS6AP01_9RHOB</name>
<reference evidence="2" key="1">
    <citation type="submission" date="2021-06" db="EMBL/GenBank/DDBJ databases">
        <title>Paracoccus bacterium XHP0099 sp. nov., isolated from the surface waters of the Yellow Sea.</title>
        <authorList>
            <person name="Xue H."/>
            <person name="Zhang D."/>
        </authorList>
    </citation>
    <scope>NUCLEOTIDE SEQUENCE</scope>
    <source>
        <strain evidence="2">XHP0099</strain>
    </source>
</reference>
<evidence type="ECO:0000313" key="2">
    <source>
        <dbReference type="EMBL" id="MBU3032325.1"/>
    </source>
</evidence>
<sequence>TVGKPFLSRSSRAPLTAPPDAAIHHMLGDAADEFPPDTRHHPMKSNGSSGPILPVMFRPSS</sequence>
<dbReference type="EMBL" id="JAHKNG010000076">
    <property type="protein sequence ID" value="MBU3032325.1"/>
    <property type="molecule type" value="Genomic_DNA"/>
</dbReference>
<accession>A0ABS6AP01</accession>
<comment type="caution">
    <text evidence="2">The sequence shown here is derived from an EMBL/GenBank/DDBJ whole genome shotgun (WGS) entry which is preliminary data.</text>
</comment>